<sequence length="112" mass="13090">MPMPIKRMFQNSRQIIHIVDVRDIDFSGTWFPETPLSFSFSEAKFDPTSSSFDNALIATENQKRKKDENSNCLFIFASSFNMFNQFSSNKKAKMHTQNTHTNPVNFKREKNE</sequence>
<keyword evidence="3" id="KW-1185">Reference proteome</keyword>
<proteinExistence type="predicted"/>
<dbReference type="EMBL" id="JYDP01000063">
    <property type="protein sequence ID" value="KRZ10162.1"/>
    <property type="molecule type" value="Genomic_DNA"/>
</dbReference>
<dbReference type="OrthoDB" id="10398426at2759"/>
<evidence type="ECO:0000313" key="3">
    <source>
        <dbReference type="Proteomes" id="UP000055024"/>
    </source>
</evidence>
<comment type="caution">
    <text evidence="2">The sequence shown here is derived from an EMBL/GenBank/DDBJ whole genome shotgun (WGS) entry which is preliminary data.</text>
</comment>
<protein>
    <submittedName>
        <fullName evidence="2">Uncharacterized protein</fullName>
    </submittedName>
</protein>
<reference evidence="2 3" key="1">
    <citation type="submission" date="2015-01" db="EMBL/GenBank/DDBJ databases">
        <title>Evolution of Trichinella species and genotypes.</title>
        <authorList>
            <person name="Korhonen P.K."/>
            <person name="Edoardo P."/>
            <person name="Giuseppe L.R."/>
            <person name="Gasser R.B."/>
        </authorList>
    </citation>
    <scope>NUCLEOTIDE SEQUENCE [LARGE SCALE GENOMIC DNA]</scope>
    <source>
        <strain evidence="2">ISS1029</strain>
    </source>
</reference>
<feature type="compositionally biased region" description="Polar residues" evidence="1">
    <location>
        <begin position="95"/>
        <end position="104"/>
    </location>
</feature>
<organism evidence="2 3">
    <name type="scientific">Trichinella zimbabwensis</name>
    <dbReference type="NCBI Taxonomy" id="268475"/>
    <lineage>
        <taxon>Eukaryota</taxon>
        <taxon>Metazoa</taxon>
        <taxon>Ecdysozoa</taxon>
        <taxon>Nematoda</taxon>
        <taxon>Enoplea</taxon>
        <taxon>Dorylaimia</taxon>
        <taxon>Trichinellida</taxon>
        <taxon>Trichinellidae</taxon>
        <taxon>Trichinella</taxon>
    </lineage>
</organism>
<dbReference type="Proteomes" id="UP000055024">
    <property type="component" value="Unassembled WGS sequence"/>
</dbReference>
<accession>A0A0V1HJI2</accession>
<feature type="region of interest" description="Disordered" evidence="1">
    <location>
        <begin position="91"/>
        <end position="112"/>
    </location>
</feature>
<name>A0A0V1HJI2_9BILA</name>
<evidence type="ECO:0000256" key="1">
    <source>
        <dbReference type="SAM" id="MobiDB-lite"/>
    </source>
</evidence>
<gene>
    <name evidence="2" type="ORF">T11_16900</name>
</gene>
<dbReference type="AlphaFoldDB" id="A0A0V1HJI2"/>
<evidence type="ECO:0000313" key="2">
    <source>
        <dbReference type="EMBL" id="KRZ10162.1"/>
    </source>
</evidence>